<dbReference type="SMART" id="SM00422">
    <property type="entry name" value="HTH_MERR"/>
    <property type="match status" value="1"/>
</dbReference>
<name>A0ABQ2FA28_9MICO</name>
<keyword evidence="5" id="KW-1185">Reference proteome</keyword>
<dbReference type="PANTHER" id="PTHR30204">
    <property type="entry name" value="REDOX-CYCLING DRUG-SENSING TRANSCRIPTIONAL ACTIVATOR SOXR"/>
    <property type="match status" value="1"/>
</dbReference>
<dbReference type="CDD" id="cd00592">
    <property type="entry name" value="HTH_MerR-like"/>
    <property type="match status" value="1"/>
</dbReference>
<evidence type="ECO:0000313" key="5">
    <source>
        <dbReference type="Proteomes" id="UP000662111"/>
    </source>
</evidence>
<evidence type="ECO:0000256" key="1">
    <source>
        <dbReference type="ARBA" id="ARBA00023125"/>
    </source>
</evidence>
<dbReference type="PANTHER" id="PTHR30204:SF89">
    <property type="entry name" value="HTH MERR-TYPE DOMAIN-CONTAINING PROTEIN"/>
    <property type="match status" value="1"/>
</dbReference>
<comment type="caution">
    <text evidence="4">The sequence shown here is derived from an EMBL/GenBank/DDBJ whole genome shotgun (WGS) entry which is preliminary data.</text>
</comment>
<accession>A0ABQ2FA28</accession>
<dbReference type="InterPro" id="IPR000551">
    <property type="entry name" value="MerR-type_HTH_dom"/>
</dbReference>
<dbReference type="SUPFAM" id="SSF46955">
    <property type="entry name" value="Putative DNA-binding domain"/>
    <property type="match status" value="1"/>
</dbReference>
<dbReference type="Proteomes" id="UP000662111">
    <property type="component" value="Unassembled WGS sequence"/>
</dbReference>
<dbReference type="EMBL" id="BMLB01000005">
    <property type="protein sequence ID" value="GGK76086.1"/>
    <property type="molecule type" value="Genomic_DNA"/>
</dbReference>
<dbReference type="InterPro" id="IPR009061">
    <property type="entry name" value="DNA-bd_dom_put_sf"/>
</dbReference>
<gene>
    <name evidence="4" type="ORF">GCM10011509_25840</name>
</gene>
<feature type="region of interest" description="Disordered" evidence="2">
    <location>
        <begin position="93"/>
        <end position="118"/>
    </location>
</feature>
<organism evidence="4 5">
    <name type="scientific">Ornithinimicrobium pekingense</name>
    <dbReference type="NCBI Taxonomy" id="384677"/>
    <lineage>
        <taxon>Bacteria</taxon>
        <taxon>Bacillati</taxon>
        <taxon>Actinomycetota</taxon>
        <taxon>Actinomycetes</taxon>
        <taxon>Micrococcales</taxon>
        <taxon>Ornithinimicrobiaceae</taxon>
        <taxon>Ornithinimicrobium</taxon>
    </lineage>
</organism>
<dbReference type="Pfam" id="PF13411">
    <property type="entry name" value="MerR_1"/>
    <property type="match status" value="1"/>
</dbReference>
<protein>
    <submittedName>
        <fullName evidence="4">MerR family transcriptional regulator</fullName>
    </submittedName>
</protein>
<evidence type="ECO:0000313" key="4">
    <source>
        <dbReference type="EMBL" id="GGK76086.1"/>
    </source>
</evidence>
<evidence type="ECO:0000256" key="2">
    <source>
        <dbReference type="SAM" id="MobiDB-lite"/>
    </source>
</evidence>
<feature type="domain" description="HTH merR-type" evidence="3">
    <location>
        <begin position="36"/>
        <end position="88"/>
    </location>
</feature>
<dbReference type="RefSeq" id="WP_022921674.1">
    <property type="nucleotide sequence ID" value="NZ_BMLB01000005.1"/>
</dbReference>
<sequence length="255" mass="27573">MTSTARADAGGAHGISIGAVLRQLQPDFPDLTISKIRYLETEGLITPERRSSGYRLFADSDIARLRFILTAQRDRFWPLKVIKDALDRLDRGLDVPGLTSPGDEAPTTGEEETGGEGSAVVTDLSAAALRRRRAIRLTPAELRERTGLDRAAYGQLTAFGLLQTDGSGRHQADDLDVATAAAVLARSGLEARHLRSFRIGADRELGLAQQILEPLRRRQARGAPGPDPDDVEAELLSTMLALHVALVRSGLSRGH</sequence>
<dbReference type="PROSITE" id="PS50937">
    <property type="entry name" value="HTH_MERR_2"/>
    <property type="match status" value="1"/>
</dbReference>
<reference evidence="5" key="1">
    <citation type="journal article" date="2019" name="Int. J. Syst. Evol. Microbiol.">
        <title>The Global Catalogue of Microorganisms (GCM) 10K type strain sequencing project: providing services to taxonomists for standard genome sequencing and annotation.</title>
        <authorList>
            <consortium name="The Broad Institute Genomics Platform"/>
            <consortium name="The Broad Institute Genome Sequencing Center for Infectious Disease"/>
            <person name="Wu L."/>
            <person name="Ma J."/>
        </authorList>
    </citation>
    <scope>NUCLEOTIDE SEQUENCE [LARGE SCALE GENOMIC DNA]</scope>
    <source>
        <strain evidence="5">CGMCC 1.5362</strain>
    </source>
</reference>
<dbReference type="InterPro" id="IPR047057">
    <property type="entry name" value="MerR_fam"/>
</dbReference>
<keyword evidence="1" id="KW-0238">DNA-binding</keyword>
<proteinExistence type="predicted"/>
<dbReference type="Gene3D" id="1.10.1660.10">
    <property type="match status" value="1"/>
</dbReference>
<evidence type="ECO:0000259" key="3">
    <source>
        <dbReference type="PROSITE" id="PS50937"/>
    </source>
</evidence>